<dbReference type="Pfam" id="PF00392">
    <property type="entry name" value="GntR"/>
    <property type="match status" value="1"/>
</dbReference>
<dbReference type="GO" id="GO:0003677">
    <property type="term" value="F:DNA binding"/>
    <property type="evidence" value="ECO:0007669"/>
    <property type="project" value="UniProtKB-KW"/>
</dbReference>
<protein>
    <submittedName>
        <fullName evidence="5">DNA-binding GntR family transcriptional regulator</fullName>
    </submittedName>
</protein>
<comment type="caution">
    <text evidence="5">The sequence shown here is derived from an EMBL/GenBank/DDBJ whole genome shotgun (WGS) entry which is preliminary data.</text>
</comment>
<dbReference type="InterPro" id="IPR000524">
    <property type="entry name" value="Tscrpt_reg_HTH_GntR"/>
</dbReference>
<evidence type="ECO:0000256" key="2">
    <source>
        <dbReference type="ARBA" id="ARBA00023125"/>
    </source>
</evidence>
<evidence type="ECO:0000313" key="5">
    <source>
        <dbReference type="EMBL" id="MBB4002574.1"/>
    </source>
</evidence>
<dbReference type="InterPro" id="IPR036388">
    <property type="entry name" value="WH-like_DNA-bd_sf"/>
</dbReference>
<dbReference type="SUPFAM" id="SSF48008">
    <property type="entry name" value="GntR ligand-binding domain-like"/>
    <property type="match status" value="1"/>
</dbReference>
<accession>A0A7W6HCD0</accession>
<evidence type="ECO:0000256" key="1">
    <source>
        <dbReference type="ARBA" id="ARBA00023015"/>
    </source>
</evidence>
<dbReference type="InterPro" id="IPR008920">
    <property type="entry name" value="TF_FadR/GntR_C"/>
</dbReference>
<dbReference type="Proteomes" id="UP000588647">
    <property type="component" value="Unassembled WGS sequence"/>
</dbReference>
<dbReference type="InterPro" id="IPR036390">
    <property type="entry name" value="WH_DNA-bd_sf"/>
</dbReference>
<keyword evidence="3" id="KW-0804">Transcription</keyword>
<gene>
    <name evidence="5" type="ORF">GGR03_001649</name>
</gene>
<dbReference type="PANTHER" id="PTHR43537:SF20">
    <property type="entry name" value="HTH-TYPE TRANSCRIPTIONAL REPRESSOR GLAR"/>
    <property type="match status" value="1"/>
</dbReference>
<keyword evidence="1" id="KW-0805">Transcription regulation</keyword>
<evidence type="ECO:0000313" key="6">
    <source>
        <dbReference type="Proteomes" id="UP000588647"/>
    </source>
</evidence>
<keyword evidence="6" id="KW-1185">Reference proteome</keyword>
<dbReference type="CDD" id="cd07377">
    <property type="entry name" value="WHTH_GntR"/>
    <property type="match status" value="1"/>
</dbReference>
<dbReference type="PROSITE" id="PS50949">
    <property type="entry name" value="HTH_GNTR"/>
    <property type="match status" value="1"/>
</dbReference>
<reference evidence="5 6" key="1">
    <citation type="submission" date="2020-08" db="EMBL/GenBank/DDBJ databases">
        <title>Genomic Encyclopedia of Type Strains, Phase IV (KMG-IV): sequencing the most valuable type-strain genomes for metagenomic binning, comparative biology and taxonomic classification.</title>
        <authorList>
            <person name="Goeker M."/>
        </authorList>
    </citation>
    <scope>NUCLEOTIDE SEQUENCE [LARGE SCALE GENOMIC DNA]</scope>
    <source>
        <strain evidence="5 6">DSM 103570</strain>
    </source>
</reference>
<keyword evidence="2 5" id="KW-0238">DNA-binding</keyword>
<dbReference type="Pfam" id="PF07729">
    <property type="entry name" value="FCD"/>
    <property type="match status" value="1"/>
</dbReference>
<dbReference type="PANTHER" id="PTHR43537">
    <property type="entry name" value="TRANSCRIPTIONAL REGULATOR, GNTR FAMILY"/>
    <property type="match status" value="1"/>
</dbReference>
<organism evidence="5 6">
    <name type="scientific">Aurantimonas endophytica</name>
    <dbReference type="NCBI Taxonomy" id="1522175"/>
    <lineage>
        <taxon>Bacteria</taxon>
        <taxon>Pseudomonadati</taxon>
        <taxon>Pseudomonadota</taxon>
        <taxon>Alphaproteobacteria</taxon>
        <taxon>Hyphomicrobiales</taxon>
        <taxon>Aurantimonadaceae</taxon>
        <taxon>Aurantimonas</taxon>
    </lineage>
</organism>
<dbReference type="AlphaFoldDB" id="A0A7W6HCD0"/>
<dbReference type="SUPFAM" id="SSF46785">
    <property type="entry name" value="Winged helix' DNA-binding domain"/>
    <property type="match status" value="1"/>
</dbReference>
<dbReference type="RefSeq" id="WP_210292063.1">
    <property type="nucleotide sequence ID" value="NZ_JAAAMM010000002.1"/>
</dbReference>
<evidence type="ECO:0000256" key="3">
    <source>
        <dbReference type="ARBA" id="ARBA00023163"/>
    </source>
</evidence>
<sequence>MLQSSSNPRRNHVLSMKRETSVIDLSRRFGELSGMQWPTLDSEPSLVEQALDRLRRDIVAGTRQPGERLRIERLRTLYGIGPSPLREALQRLAADGLVIVNSNRGFQVAPLDPREFLDLNRARVAVETAALRLSIEMGEEEWEAGVVAAAYSLEKQDQLLIRGELQDFDRWEQLNSRFHTSLVAACGSRWLLKHRGMLQEQCERYRRASVYHARLERNLLEEHNAIAQAVLARDTETACRLVADHFNSTATNLAQLLEQRDRKAG</sequence>
<dbReference type="GO" id="GO:0003700">
    <property type="term" value="F:DNA-binding transcription factor activity"/>
    <property type="evidence" value="ECO:0007669"/>
    <property type="project" value="InterPro"/>
</dbReference>
<dbReference type="SMART" id="SM00345">
    <property type="entry name" value="HTH_GNTR"/>
    <property type="match status" value="1"/>
</dbReference>
<feature type="domain" description="HTH gntR-type" evidence="4">
    <location>
        <begin position="44"/>
        <end position="111"/>
    </location>
</feature>
<dbReference type="SMART" id="SM00895">
    <property type="entry name" value="FCD"/>
    <property type="match status" value="1"/>
</dbReference>
<name>A0A7W6HCD0_9HYPH</name>
<dbReference type="InterPro" id="IPR011711">
    <property type="entry name" value="GntR_C"/>
</dbReference>
<evidence type="ECO:0000259" key="4">
    <source>
        <dbReference type="PROSITE" id="PS50949"/>
    </source>
</evidence>
<dbReference type="EMBL" id="JACIEM010000002">
    <property type="protein sequence ID" value="MBB4002574.1"/>
    <property type="molecule type" value="Genomic_DNA"/>
</dbReference>
<proteinExistence type="predicted"/>
<dbReference type="Gene3D" id="1.20.120.530">
    <property type="entry name" value="GntR ligand-binding domain-like"/>
    <property type="match status" value="1"/>
</dbReference>
<dbReference type="Gene3D" id="1.10.10.10">
    <property type="entry name" value="Winged helix-like DNA-binding domain superfamily/Winged helix DNA-binding domain"/>
    <property type="match status" value="1"/>
</dbReference>